<comment type="caution">
    <text evidence="2">The sequence shown here is derived from an EMBL/GenBank/DDBJ whole genome shotgun (WGS) entry which is preliminary data.</text>
</comment>
<keyword evidence="2" id="KW-0808">Transferase</keyword>
<sequence>MSQQHYRRRSRQARAFTDPNQYSPYPGIPHYNQPPAPDHTAQTNALVPTQPQVPQAIPQQITPTPVYPANQVVQQAADTGAAAATGGLLGNLGGIGNNLSSLKGLFDRIGGIDGIVNGMGKVQQVVNGVQQMAPMMKLFVGLLPFGAAAAANKAAESTSPTYEETYYRPRKKRKRKKSRSTGKKRRKTSSSKPYSPSSSKKRRR</sequence>
<dbReference type="Proteomes" id="UP001597169">
    <property type="component" value="Unassembled WGS sequence"/>
</dbReference>
<proteinExistence type="predicted"/>
<feature type="compositionally biased region" description="Basic residues" evidence="1">
    <location>
        <begin position="1"/>
        <end position="12"/>
    </location>
</feature>
<keyword evidence="3" id="KW-1185">Reference proteome</keyword>
<dbReference type="RefSeq" id="WP_091160518.1">
    <property type="nucleotide sequence ID" value="NZ_JBHTKX010000001.1"/>
</dbReference>
<dbReference type="GO" id="GO:0016301">
    <property type="term" value="F:kinase activity"/>
    <property type="evidence" value="ECO:0007669"/>
    <property type="project" value="UniProtKB-KW"/>
</dbReference>
<evidence type="ECO:0000313" key="2">
    <source>
        <dbReference type="EMBL" id="MFD1129658.1"/>
    </source>
</evidence>
<evidence type="ECO:0000256" key="1">
    <source>
        <dbReference type="SAM" id="MobiDB-lite"/>
    </source>
</evidence>
<organism evidence="2 3">
    <name type="scientific">Paenibacillus provencensis</name>
    <dbReference type="NCBI Taxonomy" id="441151"/>
    <lineage>
        <taxon>Bacteria</taxon>
        <taxon>Bacillati</taxon>
        <taxon>Bacillota</taxon>
        <taxon>Bacilli</taxon>
        <taxon>Bacillales</taxon>
        <taxon>Paenibacillaceae</taxon>
        <taxon>Paenibacillus</taxon>
    </lineage>
</organism>
<feature type="compositionally biased region" description="Basic residues" evidence="1">
    <location>
        <begin position="168"/>
        <end position="189"/>
    </location>
</feature>
<gene>
    <name evidence="2" type="ORF">ACFQ3J_15910</name>
</gene>
<evidence type="ECO:0000313" key="3">
    <source>
        <dbReference type="Proteomes" id="UP001597169"/>
    </source>
</evidence>
<reference evidence="3" key="1">
    <citation type="journal article" date="2019" name="Int. J. Syst. Evol. Microbiol.">
        <title>The Global Catalogue of Microorganisms (GCM) 10K type strain sequencing project: providing services to taxonomists for standard genome sequencing and annotation.</title>
        <authorList>
            <consortium name="The Broad Institute Genomics Platform"/>
            <consortium name="The Broad Institute Genome Sequencing Center for Infectious Disease"/>
            <person name="Wu L."/>
            <person name="Ma J."/>
        </authorList>
    </citation>
    <scope>NUCLEOTIDE SEQUENCE [LARGE SCALE GENOMIC DNA]</scope>
    <source>
        <strain evidence="3">CCUG 53519</strain>
    </source>
</reference>
<protein>
    <submittedName>
        <fullName evidence="2">Tyrosine protein kinase</fullName>
    </submittedName>
</protein>
<name>A0ABW3PWW4_9BACL</name>
<accession>A0ABW3PWW4</accession>
<dbReference type="EMBL" id="JBHTKX010000001">
    <property type="protein sequence ID" value="MFD1129658.1"/>
    <property type="molecule type" value="Genomic_DNA"/>
</dbReference>
<feature type="region of interest" description="Disordered" evidence="1">
    <location>
        <begin position="1"/>
        <end position="43"/>
    </location>
</feature>
<keyword evidence="2" id="KW-0418">Kinase</keyword>
<feature type="region of interest" description="Disordered" evidence="1">
    <location>
        <begin position="153"/>
        <end position="204"/>
    </location>
</feature>